<sequence>TTPNTCCALRQTPSRVAQVPKAKLGKQKNTACYATQMCALRQNQNMQKNAVLMQRC</sequence>
<dbReference type="EMBL" id="LXQA011054746">
    <property type="protein sequence ID" value="MCI82925.1"/>
    <property type="molecule type" value="Genomic_DNA"/>
</dbReference>
<name>A0A392V7X1_9FABA</name>
<protein>
    <submittedName>
        <fullName evidence="1">Uncharacterized protein</fullName>
    </submittedName>
</protein>
<evidence type="ECO:0000313" key="2">
    <source>
        <dbReference type="Proteomes" id="UP000265520"/>
    </source>
</evidence>
<reference evidence="1 2" key="1">
    <citation type="journal article" date="2018" name="Front. Plant Sci.">
        <title>Red Clover (Trifolium pratense) and Zigzag Clover (T. medium) - A Picture of Genomic Similarities and Differences.</title>
        <authorList>
            <person name="Dluhosova J."/>
            <person name="Istvanek J."/>
            <person name="Nedelnik J."/>
            <person name="Repkova J."/>
        </authorList>
    </citation>
    <scope>NUCLEOTIDE SEQUENCE [LARGE SCALE GENOMIC DNA]</scope>
    <source>
        <strain evidence="2">cv. 10/8</strain>
        <tissue evidence="1">Leaf</tissue>
    </source>
</reference>
<keyword evidence="2" id="KW-1185">Reference proteome</keyword>
<organism evidence="1 2">
    <name type="scientific">Trifolium medium</name>
    <dbReference type="NCBI Taxonomy" id="97028"/>
    <lineage>
        <taxon>Eukaryota</taxon>
        <taxon>Viridiplantae</taxon>
        <taxon>Streptophyta</taxon>
        <taxon>Embryophyta</taxon>
        <taxon>Tracheophyta</taxon>
        <taxon>Spermatophyta</taxon>
        <taxon>Magnoliopsida</taxon>
        <taxon>eudicotyledons</taxon>
        <taxon>Gunneridae</taxon>
        <taxon>Pentapetalae</taxon>
        <taxon>rosids</taxon>
        <taxon>fabids</taxon>
        <taxon>Fabales</taxon>
        <taxon>Fabaceae</taxon>
        <taxon>Papilionoideae</taxon>
        <taxon>50 kb inversion clade</taxon>
        <taxon>NPAAA clade</taxon>
        <taxon>Hologalegina</taxon>
        <taxon>IRL clade</taxon>
        <taxon>Trifolieae</taxon>
        <taxon>Trifolium</taxon>
    </lineage>
</organism>
<feature type="non-terminal residue" evidence="1">
    <location>
        <position position="1"/>
    </location>
</feature>
<proteinExistence type="predicted"/>
<comment type="caution">
    <text evidence="1">The sequence shown here is derived from an EMBL/GenBank/DDBJ whole genome shotgun (WGS) entry which is preliminary data.</text>
</comment>
<evidence type="ECO:0000313" key="1">
    <source>
        <dbReference type="EMBL" id="MCI82925.1"/>
    </source>
</evidence>
<accession>A0A392V7X1</accession>
<dbReference type="AlphaFoldDB" id="A0A392V7X1"/>
<dbReference type="Proteomes" id="UP000265520">
    <property type="component" value="Unassembled WGS sequence"/>
</dbReference>